<dbReference type="PANTHER" id="PTHR12818:SF0">
    <property type="entry name" value="TRNA (ADENINE(37)-N6)-METHYLTRANSFERASE"/>
    <property type="match status" value="1"/>
</dbReference>
<name>A0A7G8TDK0_9FIRM</name>
<keyword evidence="1" id="KW-0949">S-adenosyl-L-methionine</keyword>
<dbReference type="GO" id="GO:0032259">
    <property type="term" value="P:methylation"/>
    <property type="evidence" value="ECO:0007669"/>
    <property type="project" value="UniProtKB-KW"/>
</dbReference>
<evidence type="ECO:0000313" key="5">
    <source>
        <dbReference type="Proteomes" id="UP000515909"/>
    </source>
</evidence>
<protein>
    <submittedName>
        <fullName evidence="4">SAM-dependent methyltransferase</fullName>
    </submittedName>
</protein>
<proteinExistence type="inferred from homology"/>
<keyword evidence="4" id="KW-0808">Transferase</keyword>
<dbReference type="InterPro" id="IPR036413">
    <property type="entry name" value="YaeB-like_sf"/>
</dbReference>
<evidence type="ECO:0000259" key="3">
    <source>
        <dbReference type="PROSITE" id="PS51668"/>
    </source>
</evidence>
<dbReference type="CDD" id="cd09281">
    <property type="entry name" value="UPF0066"/>
    <property type="match status" value="1"/>
</dbReference>
<dbReference type="Gene3D" id="2.40.30.70">
    <property type="entry name" value="YaeB-like"/>
    <property type="match status" value="1"/>
</dbReference>
<dbReference type="PANTHER" id="PTHR12818">
    <property type="entry name" value="TRNA (ADENINE(37)-N6)-METHYLTRANSFERASE"/>
    <property type="match status" value="1"/>
</dbReference>
<sequence>MAELKVNTIGMIACHGEDIRLVLDKTYASALAGLDGFSHIQILWWFSECDNPKNRSKLSEIKPYKNSPEVLGTFATRSPMRPNPIALDCVQVTYIDHENAVIGLSYIEAFDGSPVLDIKPYTPSLDRVENPVVPEWCSHWPKCYEESGNFDWENEMNS</sequence>
<dbReference type="RefSeq" id="WP_187037012.1">
    <property type="nucleotide sequence ID" value="NZ_CP060286.1"/>
</dbReference>
<dbReference type="GO" id="GO:0008168">
    <property type="term" value="F:methyltransferase activity"/>
    <property type="evidence" value="ECO:0007669"/>
    <property type="project" value="UniProtKB-KW"/>
</dbReference>
<keyword evidence="4" id="KW-0489">Methyltransferase</keyword>
<dbReference type="SUPFAM" id="SSF118196">
    <property type="entry name" value="YaeB-like"/>
    <property type="match status" value="1"/>
</dbReference>
<dbReference type="InterPro" id="IPR040372">
    <property type="entry name" value="YaeB-like"/>
</dbReference>
<evidence type="ECO:0000313" key="4">
    <source>
        <dbReference type="EMBL" id="QNK41691.1"/>
    </source>
</evidence>
<dbReference type="EMBL" id="CP060286">
    <property type="protein sequence ID" value="QNK41691.1"/>
    <property type="molecule type" value="Genomic_DNA"/>
</dbReference>
<feature type="domain" description="TsaA-like" evidence="3">
    <location>
        <begin position="6"/>
        <end position="130"/>
    </location>
</feature>
<dbReference type="AlphaFoldDB" id="A0A7G8TDK0"/>
<comment type="similarity">
    <text evidence="2">Belongs to the tRNA methyltransferase O family.</text>
</comment>
<gene>
    <name evidence="4" type="ORF">HCR03_05420</name>
</gene>
<reference evidence="4 5" key="1">
    <citation type="submission" date="2020-08" db="EMBL/GenBank/DDBJ databases">
        <title>The isolate Caproiciproducens sp. 7D4C2 produces n-caproate at mildly acidic conditions from hexoses: genome and rBOX comparison with related strains and chain-elongating bacteria.</title>
        <authorList>
            <person name="Esquivel-Elizondo S."/>
            <person name="Bagci C."/>
            <person name="Temovska M."/>
            <person name="Jeon B.S."/>
            <person name="Bessarab I."/>
            <person name="Williams R.B.H."/>
            <person name="Huson D.H."/>
            <person name="Angenent L.T."/>
        </authorList>
    </citation>
    <scope>NUCLEOTIDE SEQUENCE [LARGE SCALE GENOMIC DNA]</scope>
    <source>
        <strain evidence="4 5">7D4C2</strain>
    </source>
</reference>
<accession>A0A7G8TDK0</accession>
<dbReference type="Proteomes" id="UP000515909">
    <property type="component" value="Chromosome"/>
</dbReference>
<evidence type="ECO:0000256" key="1">
    <source>
        <dbReference type="ARBA" id="ARBA00022691"/>
    </source>
</evidence>
<dbReference type="InterPro" id="IPR023370">
    <property type="entry name" value="TrmO-like_N"/>
</dbReference>
<organism evidence="4 5">
    <name type="scientific">Caproicibacter fermentans</name>
    <dbReference type="NCBI Taxonomy" id="2576756"/>
    <lineage>
        <taxon>Bacteria</taxon>
        <taxon>Bacillati</taxon>
        <taxon>Bacillota</taxon>
        <taxon>Clostridia</taxon>
        <taxon>Eubacteriales</taxon>
        <taxon>Acutalibacteraceae</taxon>
        <taxon>Caproicibacter</taxon>
    </lineage>
</organism>
<evidence type="ECO:0000256" key="2">
    <source>
        <dbReference type="ARBA" id="ARBA00033753"/>
    </source>
</evidence>
<dbReference type="Pfam" id="PF01980">
    <property type="entry name" value="TrmO_N"/>
    <property type="match status" value="1"/>
</dbReference>
<dbReference type="PROSITE" id="PS51668">
    <property type="entry name" value="TSAA_2"/>
    <property type="match status" value="1"/>
</dbReference>
<dbReference type="KEGG" id="cfem:HCR03_05420"/>
<dbReference type="InterPro" id="IPR036414">
    <property type="entry name" value="YaeB_N_sf"/>
</dbReference>